<dbReference type="GO" id="GO:0010181">
    <property type="term" value="F:FMN binding"/>
    <property type="evidence" value="ECO:0007669"/>
    <property type="project" value="TreeGrafter"/>
</dbReference>
<name>A0A1C3P685_9ACTN</name>
<sequence>MWRVGVETRVLLISGSTRGGSTNTAALRTVRAMAPEGLVAELYDGLADLPAFVPGDDEPVHPAVAELRRRIDAADVVLFCTPEYAGSLPGSLKNLLDWTVGGGELYGKPVGWLNVAAEGRGGGADATLATVLGYVGARVLTSGPVRVPVERDAVGPDGLVVEDRVRDALREALDLIVRHAAAPA</sequence>
<proteinExistence type="predicted"/>
<dbReference type="Proteomes" id="UP000199013">
    <property type="component" value="Unassembled WGS sequence"/>
</dbReference>
<evidence type="ECO:0000313" key="3">
    <source>
        <dbReference type="Proteomes" id="UP000199013"/>
    </source>
</evidence>
<keyword evidence="3" id="KW-1185">Reference proteome</keyword>
<evidence type="ECO:0000313" key="2">
    <source>
        <dbReference type="EMBL" id="SBW25309.1"/>
    </source>
</evidence>
<organism evidence="2 3">
    <name type="scientific">Candidatus Protofrankia californiensis</name>
    <dbReference type="NCBI Taxonomy" id="1839754"/>
    <lineage>
        <taxon>Bacteria</taxon>
        <taxon>Bacillati</taxon>
        <taxon>Actinomycetota</taxon>
        <taxon>Actinomycetes</taxon>
        <taxon>Frankiales</taxon>
        <taxon>Frankiaceae</taxon>
        <taxon>Protofrankia</taxon>
    </lineage>
</organism>
<dbReference type="InterPro" id="IPR005025">
    <property type="entry name" value="FMN_Rdtase-like_dom"/>
</dbReference>
<reference evidence="3" key="1">
    <citation type="submission" date="2016-02" db="EMBL/GenBank/DDBJ databases">
        <authorList>
            <person name="Wibberg D."/>
        </authorList>
    </citation>
    <scope>NUCLEOTIDE SEQUENCE [LARGE SCALE GENOMIC DNA]</scope>
</reference>
<evidence type="ECO:0000259" key="1">
    <source>
        <dbReference type="Pfam" id="PF03358"/>
    </source>
</evidence>
<feature type="domain" description="NADPH-dependent FMN reductase-like" evidence="1">
    <location>
        <begin position="8"/>
        <end position="143"/>
    </location>
</feature>
<dbReference type="GO" id="GO:0016491">
    <property type="term" value="F:oxidoreductase activity"/>
    <property type="evidence" value="ECO:0007669"/>
    <property type="project" value="InterPro"/>
</dbReference>
<accession>A0A1C3P685</accession>
<gene>
    <name evidence="2" type="ORF">FDG2_4490</name>
</gene>
<dbReference type="Pfam" id="PF03358">
    <property type="entry name" value="FMN_red"/>
    <property type="match status" value="1"/>
</dbReference>
<dbReference type="InterPro" id="IPR029039">
    <property type="entry name" value="Flavoprotein-like_sf"/>
</dbReference>
<dbReference type="GO" id="GO:0005829">
    <property type="term" value="C:cytosol"/>
    <property type="evidence" value="ECO:0007669"/>
    <property type="project" value="TreeGrafter"/>
</dbReference>
<dbReference type="PANTHER" id="PTHR30543">
    <property type="entry name" value="CHROMATE REDUCTASE"/>
    <property type="match status" value="1"/>
</dbReference>
<dbReference type="Gene3D" id="3.40.50.360">
    <property type="match status" value="1"/>
</dbReference>
<dbReference type="EMBL" id="FLUV01001883">
    <property type="protein sequence ID" value="SBW25309.1"/>
    <property type="molecule type" value="Genomic_DNA"/>
</dbReference>
<dbReference type="AlphaFoldDB" id="A0A1C3P685"/>
<dbReference type="PANTHER" id="PTHR30543:SF21">
    <property type="entry name" value="NAD(P)H-DEPENDENT FMN REDUCTASE LOT6"/>
    <property type="match status" value="1"/>
</dbReference>
<dbReference type="InterPro" id="IPR050712">
    <property type="entry name" value="NAD(P)H-dep_reductase"/>
</dbReference>
<dbReference type="SUPFAM" id="SSF52218">
    <property type="entry name" value="Flavoproteins"/>
    <property type="match status" value="1"/>
</dbReference>
<protein>
    <submittedName>
        <fullName evidence="2">NADPH-dependent FMN reductase</fullName>
    </submittedName>
</protein>